<feature type="transmembrane region" description="Helical" evidence="1">
    <location>
        <begin position="369"/>
        <end position="392"/>
    </location>
</feature>
<accession>A0A1X7UUH0</accession>
<keyword evidence="1" id="KW-1133">Transmembrane helix</keyword>
<keyword evidence="2" id="KW-0732">Signal</keyword>
<dbReference type="EnsemblMetazoa" id="Aqu2.1.31428_001">
    <property type="protein sequence ID" value="Aqu2.1.31428_001"/>
    <property type="gene ID" value="Aqu2.1.31428"/>
</dbReference>
<protein>
    <submittedName>
        <fullName evidence="3">Uncharacterized protein</fullName>
    </submittedName>
</protein>
<evidence type="ECO:0000256" key="1">
    <source>
        <dbReference type="SAM" id="Phobius"/>
    </source>
</evidence>
<dbReference type="InParanoid" id="A0A1X7UUH0"/>
<name>A0A1X7UUH0_AMPQE</name>
<reference evidence="3" key="1">
    <citation type="submission" date="2017-05" db="UniProtKB">
        <authorList>
            <consortium name="EnsemblMetazoa"/>
        </authorList>
    </citation>
    <scope>IDENTIFICATION</scope>
</reference>
<evidence type="ECO:0000256" key="2">
    <source>
        <dbReference type="SAM" id="SignalP"/>
    </source>
</evidence>
<organism evidence="3">
    <name type="scientific">Amphimedon queenslandica</name>
    <name type="common">Sponge</name>
    <dbReference type="NCBI Taxonomy" id="400682"/>
    <lineage>
        <taxon>Eukaryota</taxon>
        <taxon>Metazoa</taxon>
        <taxon>Porifera</taxon>
        <taxon>Demospongiae</taxon>
        <taxon>Heteroscleromorpha</taxon>
        <taxon>Haplosclerida</taxon>
        <taxon>Niphatidae</taxon>
        <taxon>Amphimedon</taxon>
    </lineage>
</organism>
<proteinExistence type="predicted"/>
<dbReference type="AlphaFoldDB" id="A0A1X7UUH0"/>
<feature type="signal peptide" evidence="2">
    <location>
        <begin position="1"/>
        <end position="21"/>
    </location>
</feature>
<keyword evidence="1" id="KW-0812">Transmembrane</keyword>
<keyword evidence="1" id="KW-0472">Membrane</keyword>
<evidence type="ECO:0000313" key="3">
    <source>
        <dbReference type="EnsemblMetazoa" id="Aqu2.1.31428_001"/>
    </source>
</evidence>
<feature type="chain" id="PRO_5013299067" evidence="2">
    <location>
        <begin position="22"/>
        <end position="436"/>
    </location>
</feature>
<sequence length="436" mass="48978">MLPKVVLVSLLFLVLIYSAAGLECRIYVSSSDGIDNTSCWTGGVQTPCATIDLAIQGTATLQYNCSSGILINLSPGTYTLDTTSLQLLRNNVSIIGMRDGSRCEEVSIMCLHVSSSSYNWLKYIVFECVSLNNCNNVPVTCTEPSFDLTTHHQLAQEICSNLTLNVEFINLPLQCSDIDYESYYYNGVYRCQYPNDYQYCQCEYPRFKILITDNCNVETYDWTSNLKLYLNHSYYYNASIQYNSYQYYYYELETCFDNSIVSGPIKTTVYIETLGIISINKTVTVNVSAMCASDYHLVDGKCIFNDCINLPVHICNNTSIVHADKCSYCYNESCCYDNSTDQCLSICTNDTGVPINNLTCINCTEPSKYGIMLFIGLELIPMTLIIIIITIFNIQLTNGSINAVVFYSQLIAIIQSINGLNSTNPLIEDTTNFFSQ</sequence>